<dbReference type="EMBL" id="CP002353">
    <property type="protein sequence ID" value="ADV63955.1"/>
    <property type="molecule type" value="Genomic_DNA"/>
</dbReference>
<reference evidence="2 3" key="2">
    <citation type="journal article" date="2011" name="Stand. Genomic Sci.">
        <title>Complete genome sequence of Isosphaera pallida type strain (IS1B).</title>
        <authorList>
            <consortium name="US DOE Joint Genome Institute (JGI-PGF)"/>
            <person name="Goker M."/>
            <person name="Cleland D."/>
            <person name="Saunders E."/>
            <person name="Lapidus A."/>
            <person name="Nolan M."/>
            <person name="Lucas S."/>
            <person name="Hammon N."/>
            <person name="Deshpande S."/>
            <person name="Cheng J.F."/>
            <person name="Tapia R."/>
            <person name="Han C."/>
            <person name="Goodwin L."/>
            <person name="Pitluck S."/>
            <person name="Liolios K."/>
            <person name="Pagani I."/>
            <person name="Ivanova N."/>
            <person name="Mavromatis K."/>
            <person name="Pati A."/>
            <person name="Chen A."/>
            <person name="Palaniappan K."/>
            <person name="Land M."/>
            <person name="Hauser L."/>
            <person name="Chang Y.J."/>
            <person name="Jeffries C.D."/>
            <person name="Detter J.C."/>
            <person name="Beck B."/>
            <person name="Woyke T."/>
            <person name="Bristow J."/>
            <person name="Eisen J.A."/>
            <person name="Markowitz V."/>
            <person name="Hugenholtz P."/>
            <person name="Kyrpides N.C."/>
            <person name="Klenk H.P."/>
        </authorList>
    </citation>
    <scope>NUCLEOTIDE SEQUENCE [LARGE SCALE GENOMIC DNA]</scope>
    <source>
        <strain evidence="3">ATCC 43644 / DSM 9630 / IS1B</strain>
    </source>
</reference>
<accession>E8R6Q3</accession>
<gene>
    <name evidence="2" type="ordered locus">Isop_3396</name>
</gene>
<name>E8R6Q3_ISOPI</name>
<evidence type="ECO:0000256" key="1">
    <source>
        <dbReference type="SAM" id="MobiDB-lite"/>
    </source>
</evidence>
<evidence type="ECO:0000313" key="3">
    <source>
        <dbReference type="Proteomes" id="UP000008631"/>
    </source>
</evidence>
<evidence type="ECO:0000313" key="2">
    <source>
        <dbReference type="EMBL" id="ADV63955.1"/>
    </source>
</evidence>
<feature type="compositionally biased region" description="Low complexity" evidence="1">
    <location>
        <begin position="23"/>
        <end position="36"/>
    </location>
</feature>
<dbReference type="HOGENOM" id="CLU_2788299_0_0_0"/>
<organism evidence="2 3">
    <name type="scientific">Isosphaera pallida (strain ATCC 43644 / DSM 9630 / IS1B)</name>
    <dbReference type="NCBI Taxonomy" id="575540"/>
    <lineage>
        <taxon>Bacteria</taxon>
        <taxon>Pseudomonadati</taxon>
        <taxon>Planctomycetota</taxon>
        <taxon>Planctomycetia</taxon>
        <taxon>Isosphaerales</taxon>
        <taxon>Isosphaeraceae</taxon>
        <taxon>Isosphaera</taxon>
    </lineage>
</organism>
<dbReference type="STRING" id="575540.Isop_3396"/>
<keyword evidence="3" id="KW-1185">Reference proteome</keyword>
<protein>
    <submittedName>
        <fullName evidence="2">Membrane-associated oxidoreductase</fullName>
    </submittedName>
</protein>
<dbReference type="Proteomes" id="UP000008631">
    <property type="component" value="Chromosome"/>
</dbReference>
<dbReference type="PROSITE" id="PS51257">
    <property type="entry name" value="PROKAR_LIPOPROTEIN"/>
    <property type="match status" value="1"/>
</dbReference>
<dbReference type="RefSeq" id="WP_013566243.1">
    <property type="nucleotide sequence ID" value="NC_014962.1"/>
</dbReference>
<proteinExistence type="predicted"/>
<dbReference type="KEGG" id="ipa:Isop_3396"/>
<feature type="region of interest" description="Disordered" evidence="1">
    <location>
        <begin position="23"/>
        <end position="68"/>
    </location>
</feature>
<dbReference type="AlphaFoldDB" id="E8R6Q3"/>
<dbReference type="InParanoid" id="E8R6Q3"/>
<reference key="1">
    <citation type="submission" date="2010-11" db="EMBL/GenBank/DDBJ databases">
        <title>The complete sequence of chromosome of Isophaera pallida ATCC 43644.</title>
        <authorList>
            <consortium name="US DOE Joint Genome Institute (JGI-PGF)"/>
            <person name="Lucas S."/>
            <person name="Copeland A."/>
            <person name="Lapidus A."/>
            <person name="Bruce D."/>
            <person name="Goodwin L."/>
            <person name="Pitluck S."/>
            <person name="Kyrpides N."/>
            <person name="Mavromatis K."/>
            <person name="Pagani I."/>
            <person name="Ivanova N."/>
            <person name="Saunders E."/>
            <person name="Brettin T."/>
            <person name="Detter J.C."/>
            <person name="Han C."/>
            <person name="Tapia R."/>
            <person name="Land M."/>
            <person name="Hauser L."/>
            <person name="Markowitz V."/>
            <person name="Cheng J.-F."/>
            <person name="Hugenholtz P."/>
            <person name="Woyke T."/>
            <person name="Wu D."/>
            <person name="Eisen J.A."/>
        </authorList>
    </citation>
    <scope>NUCLEOTIDE SEQUENCE</scope>
    <source>
        <strain>ATCC 43644</strain>
    </source>
</reference>
<sequence length="68" mass="6683">MMRVLIAGFVSAALLVVGLGCESNPGGPSAPSSIPPEMQNATPPATEAGVLANPKKGTQEGPAPASLQ</sequence>